<dbReference type="PANTHER" id="PTHR47204">
    <property type="entry name" value="OS02G0168900 PROTEIN"/>
    <property type="match status" value="1"/>
</dbReference>
<evidence type="ECO:0008006" key="3">
    <source>
        <dbReference type="Google" id="ProtNLM"/>
    </source>
</evidence>
<dbReference type="InterPro" id="IPR013924">
    <property type="entry name" value="RNase_H2_suC"/>
</dbReference>
<proteinExistence type="predicted"/>
<dbReference type="Gene3D" id="2.40.128.680">
    <property type="match status" value="1"/>
</dbReference>
<dbReference type="Pfam" id="PF08615">
    <property type="entry name" value="RNase_H2_suC"/>
    <property type="match status" value="1"/>
</dbReference>
<evidence type="ECO:0000313" key="2">
    <source>
        <dbReference type="Proteomes" id="UP001516023"/>
    </source>
</evidence>
<reference evidence="1 2" key="1">
    <citation type="journal article" date="2020" name="G3 (Bethesda)">
        <title>Improved Reference Genome for Cyclotella cryptica CCMP332, a Model for Cell Wall Morphogenesis, Salinity Adaptation, and Lipid Production in Diatoms (Bacillariophyta).</title>
        <authorList>
            <person name="Roberts W.R."/>
            <person name="Downey K.M."/>
            <person name="Ruck E.C."/>
            <person name="Traller J.C."/>
            <person name="Alverson A.J."/>
        </authorList>
    </citation>
    <scope>NUCLEOTIDE SEQUENCE [LARGE SCALE GENOMIC DNA]</scope>
    <source>
        <strain evidence="1 2">CCMP332</strain>
    </source>
</reference>
<protein>
    <recommendedName>
        <fullName evidence="3">Proteasome assembly chaperone 1</fullName>
    </recommendedName>
</protein>
<gene>
    <name evidence="1" type="ORF">HJC23_012863</name>
</gene>
<keyword evidence="2" id="KW-1185">Reference proteome</keyword>
<dbReference type="Proteomes" id="UP001516023">
    <property type="component" value="Unassembled WGS sequence"/>
</dbReference>
<dbReference type="CDD" id="cd09271">
    <property type="entry name" value="RNase_H2-C"/>
    <property type="match status" value="1"/>
</dbReference>
<name>A0ABD3Q2J0_9STRA</name>
<accession>A0ABD3Q2J0</accession>
<sequence length="204" mass="22389">MLDKIDHYDSSHFSPVNEELRHTTDIMATVTGNSCHILPCSIEHDMTAPIAQYFHPTLLPQNAATTAVSPLVNEDDHKVMMAAQFRGRGLLCVADSHEGSAEVYVENASETVSTLPKCIMGVALAQSASQVASSPDGSNVENLRPLKVVETFSKLYNWQHEHDVDKVKRSMNEGGSDKVGLKAVLGWCELSHATFIMRCVAYDM</sequence>
<dbReference type="AlphaFoldDB" id="A0ABD3Q2J0"/>
<dbReference type="EMBL" id="JABMIG020000083">
    <property type="protein sequence ID" value="KAL3794156.1"/>
    <property type="molecule type" value="Genomic_DNA"/>
</dbReference>
<comment type="caution">
    <text evidence="1">The sequence shown here is derived from an EMBL/GenBank/DDBJ whole genome shotgun (WGS) entry which is preliminary data.</text>
</comment>
<evidence type="ECO:0000313" key="1">
    <source>
        <dbReference type="EMBL" id="KAL3794156.1"/>
    </source>
</evidence>
<dbReference type="PANTHER" id="PTHR47204:SF1">
    <property type="entry name" value="RIBONUCLEASE H2 SUBUNIT C"/>
    <property type="match status" value="1"/>
</dbReference>
<organism evidence="1 2">
    <name type="scientific">Cyclotella cryptica</name>
    <dbReference type="NCBI Taxonomy" id="29204"/>
    <lineage>
        <taxon>Eukaryota</taxon>
        <taxon>Sar</taxon>
        <taxon>Stramenopiles</taxon>
        <taxon>Ochrophyta</taxon>
        <taxon>Bacillariophyta</taxon>
        <taxon>Coscinodiscophyceae</taxon>
        <taxon>Thalassiosirophycidae</taxon>
        <taxon>Stephanodiscales</taxon>
        <taxon>Stephanodiscaceae</taxon>
        <taxon>Cyclotella</taxon>
    </lineage>
</organism>